<dbReference type="GO" id="GO:0003677">
    <property type="term" value="F:DNA binding"/>
    <property type="evidence" value="ECO:0007669"/>
    <property type="project" value="UniProtKB-KW"/>
</dbReference>
<protein>
    <submittedName>
        <fullName evidence="5">Integrase</fullName>
    </submittedName>
</protein>
<proteinExistence type="inferred from homology"/>
<evidence type="ECO:0000313" key="5">
    <source>
        <dbReference type="EMBL" id="DAD68945.1"/>
    </source>
</evidence>
<dbReference type="InterPro" id="IPR013762">
    <property type="entry name" value="Integrase-like_cat_sf"/>
</dbReference>
<dbReference type="InterPro" id="IPR010998">
    <property type="entry name" value="Integrase_recombinase_N"/>
</dbReference>
<evidence type="ECO:0000256" key="1">
    <source>
        <dbReference type="ARBA" id="ARBA00008857"/>
    </source>
</evidence>
<organism evidence="5">
    <name type="scientific">Siphoviridae sp. ctOsn3</name>
    <dbReference type="NCBI Taxonomy" id="2823577"/>
    <lineage>
        <taxon>Viruses</taxon>
        <taxon>Duplodnaviria</taxon>
        <taxon>Heunggongvirae</taxon>
        <taxon>Uroviricota</taxon>
        <taxon>Caudoviricetes</taxon>
    </lineage>
</organism>
<evidence type="ECO:0000256" key="3">
    <source>
        <dbReference type="ARBA" id="ARBA00023172"/>
    </source>
</evidence>
<dbReference type="InterPro" id="IPR011010">
    <property type="entry name" value="DNA_brk_join_enz"/>
</dbReference>
<keyword evidence="2" id="KW-0238">DNA-binding</keyword>
<reference evidence="5" key="1">
    <citation type="journal article" date="2021" name="Proc. Natl. Acad. Sci. U.S.A.">
        <title>A Catalog of Tens of Thousands of Viruses from Human Metagenomes Reveals Hidden Associations with Chronic Diseases.</title>
        <authorList>
            <person name="Tisza M.J."/>
            <person name="Buck C.B."/>
        </authorList>
    </citation>
    <scope>NUCLEOTIDE SEQUENCE</scope>
    <source>
        <strain evidence="5">CtOsn3</strain>
    </source>
</reference>
<evidence type="ECO:0000256" key="2">
    <source>
        <dbReference type="ARBA" id="ARBA00023125"/>
    </source>
</evidence>
<accession>A0A8S5LGK1</accession>
<dbReference type="SUPFAM" id="SSF56349">
    <property type="entry name" value="DNA breaking-rejoining enzymes"/>
    <property type="match status" value="1"/>
</dbReference>
<dbReference type="InterPro" id="IPR035386">
    <property type="entry name" value="Arm-DNA-bind_5"/>
</dbReference>
<feature type="domain" description="Arm DNA-binding" evidence="4">
    <location>
        <begin position="79"/>
        <end position="151"/>
    </location>
</feature>
<keyword evidence="3" id="KW-0233">DNA recombination</keyword>
<evidence type="ECO:0000259" key="4">
    <source>
        <dbReference type="Pfam" id="PF17293"/>
    </source>
</evidence>
<dbReference type="Gene3D" id="1.10.150.130">
    <property type="match status" value="1"/>
</dbReference>
<dbReference type="Pfam" id="PF17293">
    <property type="entry name" value="Arm-DNA-bind_5"/>
    <property type="match status" value="1"/>
</dbReference>
<name>A0A8S5LGK1_9CAUD</name>
<dbReference type="Gene3D" id="1.10.443.10">
    <property type="entry name" value="Intergrase catalytic core"/>
    <property type="match status" value="1"/>
</dbReference>
<sequence length="519" mass="59614">MIVYYSKNVGKMLGKNFFIITFMKVFLEYNRIVYDSILFQKCWENVGKEFFYHYFCNAFLKKWDMATITFSIKGESNPASIYIRLTTGRGKDFIRKTGLSINPNQWSTKKKEPKQTTPENKNLSLQLNKLKSFIENSLNYIDEEGGVINANWLQTKIDIHFKRITDTETKQSDLITELIEYIIQNHSTRKNGRGTLGISVSRVKAYHTLKSIFLDYQKHTRKHYRAKDINTPFEKHFLNWLMNERGYKDSYALKIIDNLKAVCNEAQTLGMQTSPQLTKIGKGTTDKETPVYLNVFDLDKIRNCTIENKSLDNARKWLLLGCLLGQRGGDLLDITEANFTHNINGVEYVQLKQQKTGKKVNIPLVGDLEEINTIRQSGLPYKISVQKLDKYIKQVCKLAGITELVEHSKVCMVDAEGNIIEQDEKGNYTSKGVKRTVKGVFEKWQLVGSHTCRRSFATNLYGKLETVFIMQMTGHTKESTFLAYIGKTATDYLTQTAERLRALAATNVPTLRPLRTNIG</sequence>
<comment type="similarity">
    <text evidence="1">Belongs to the 'phage' integrase family.</text>
</comment>
<dbReference type="GO" id="GO:0006310">
    <property type="term" value="P:DNA recombination"/>
    <property type="evidence" value="ECO:0007669"/>
    <property type="project" value="UniProtKB-KW"/>
</dbReference>
<dbReference type="GO" id="GO:0015074">
    <property type="term" value="P:DNA integration"/>
    <property type="evidence" value="ECO:0007669"/>
    <property type="project" value="InterPro"/>
</dbReference>
<dbReference type="EMBL" id="BK014712">
    <property type="protein sequence ID" value="DAD68945.1"/>
    <property type="molecule type" value="Genomic_DNA"/>
</dbReference>